<evidence type="ECO:0000313" key="2">
    <source>
        <dbReference type="Proteomes" id="UP000004067"/>
    </source>
</evidence>
<dbReference type="OrthoDB" id="9792756at2"/>
<dbReference type="Proteomes" id="UP000004067">
    <property type="component" value="Unassembled WGS sequence"/>
</dbReference>
<dbReference type="AlphaFoldDB" id="F5RJL8"/>
<name>F5RJL8_9FIRM</name>
<dbReference type="Gene3D" id="2.60.120.370">
    <property type="entry name" value="YhcH/YjgK/YiaL"/>
    <property type="match status" value="1"/>
</dbReference>
<dbReference type="InterPro" id="IPR004375">
    <property type="entry name" value="NanQ/TabA/YiaL"/>
</dbReference>
<dbReference type="EMBL" id="AFHQ01000012">
    <property type="protein sequence ID" value="EGK61669.1"/>
    <property type="molecule type" value="Genomic_DNA"/>
</dbReference>
<protein>
    <recommendedName>
        <fullName evidence="3">YhcH/YjgK/YiaL family protein</fullName>
    </recommendedName>
</protein>
<organism evidence="1 2">
    <name type="scientific">Centipeda periodontii DSM 2778</name>
    <dbReference type="NCBI Taxonomy" id="888060"/>
    <lineage>
        <taxon>Bacteria</taxon>
        <taxon>Bacillati</taxon>
        <taxon>Bacillota</taxon>
        <taxon>Negativicutes</taxon>
        <taxon>Selenomonadales</taxon>
        <taxon>Selenomonadaceae</taxon>
        <taxon>Centipeda</taxon>
    </lineage>
</organism>
<dbReference type="PANTHER" id="PTHR34986:SF1">
    <property type="entry name" value="PROTEIN YIAL"/>
    <property type="match status" value="1"/>
</dbReference>
<evidence type="ECO:0008006" key="3">
    <source>
        <dbReference type="Google" id="ProtNLM"/>
    </source>
</evidence>
<dbReference type="HOGENOM" id="CLU_107139_2_0_9"/>
<dbReference type="RefSeq" id="WP_006305294.1">
    <property type="nucleotide sequence ID" value="NZ_GL892076.1"/>
</dbReference>
<dbReference type="InterPro" id="IPR037012">
    <property type="entry name" value="NanQ/TabA/YiaL_sf"/>
</dbReference>
<keyword evidence="2" id="KW-1185">Reference proteome</keyword>
<dbReference type="NCBIfam" id="TIGR00022">
    <property type="entry name" value="YhcH/YjgK/YiaL family protein"/>
    <property type="match status" value="1"/>
</dbReference>
<dbReference type="STRING" id="888060.HMPREF9081_0453"/>
<reference evidence="1 2" key="1">
    <citation type="submission" date="2011-04" db="EMBL/GenBank/DDBJ databases">
        <authorList>
            <person name="Muzny D."/>
            <person name="Qin X."/>
            <person name="Deng J."/>
            <person name="Jiang H."/>
            <person name="Liu Y."/>
            <person name="Qu J."/>
            <person name="Song X.-Z."/>
            <person name="Zhang L."/>
            <person name="Thornton R."/>
            <person name="Coyle M."/>
            <person name="Francisco L."/>
            <person name="Jackson L."/>
            <person name="Javaid M."/>
            <person name="Korchina V."/>
            <person name="Kovar C."/>
            <person name="Mata R."/>
            <person name="Mathew T."/>
            <person name="Ngo R."/>
            <person name="Nguyen L."/>
            <person name="Nguyen N."/>
            <person name="Okwuonu G."/>
            <person name="Ongeri F."/>
            <person name="Pham C."/>
            <person name="Simmons D."/>
            <person name="Wilczek-Boney K."/>
            <person name="Hale W."/>
            <person name="Jakkamsetti A."/>
            <person name="Pham P."/>
            <person name="Ruth R."/>
            <person name="San Lucas F."/>
            <person name="Warren J."/>
            <person name="Zhang J."/>
            <person name="Zhao Z."/>
            <person name="Zhou C."/>
            <person name="Zhu D."/>
            <person name="Lee S."/>
            <person name="Bess C."/>
            <person name="Blankenburg K."/>
            <person name="Forbes L."/>
            <person name="Fu Q."/>
            <person name="Gubbala S."/>
            <person name="Hirani K."/>
            <person name="Jayaseelan J.C."/>
            <person name="Lara F."/>
            <person name="Munidasa M."/>
            <person name="Palculict T."/>
            <person name="Patil S."/>
            <person name="Pu L.-L."/>
            <person name="Saada N."/>
            <person name="Tang L."/>
            <person name="Weissenberger G."/>
            <person name="Zhu Y."/>
            <person name="Hemphill L."/>
            <person name="Shang Y."/>
            <person name="Youmans B."/>
            <person name="Ayvaz T."/>
            <person name="Ross M."/>
            <person name="Santibanez J."/>
            <person name="Aqrawi P."/>
            <person name="Gross S."/>
            <person name="Joshi V."/>
            <person name="Fowler G."/>
            <person name="Nazareth L."/>
            <person name="Reid J."/>
            <person name="Worley K."/>
            <person name="Petrosino J."/>
            <person name="Highlander S."/>
            <person name="Gibbs R."/>
        </authorList>
    </citation>
    <scope>NUCLEOTIDE SEQUENCE [LARGE SCALE GENOMIC DNA]</scope>
    <source>
        <strain evidence="1 2">DSM 2778</strain>
    </source>
</reference>
<gene>
    <name evidence="1" type="ORF">HMPREF9081_0453</name>
</gene>
<sequence length="153" mass="17508">MLTENIKIEGKWDYRAVRFRRAIAFLKETDFLNEQPGSVLQIGDGMRAEVQEYETMPADTCRFESHRKYFDIQYVASGEECMGYIRQSELTPAEPYDAERDLAFYEEPQTAGRVHLRAGDFAVVSPDDGHKPRCIGDAPCLVRKIVVKVPVED</sequence>
<evidence type="ECO:0000313" key="1">
    <source>
        <dbReference type="EMBL" id="EGK61669.1"/>
    </source>
</evidence>
<dbReference type="GO" id="GO:0005829">
    <property type="term" value="C:cytosol"/>
    <property type="evidence" value="ECO:0007669"/>
    <property type="project" value="TreeGrafter"/>
</dbReference>
<dbReference type="PANTHER" id="PTHR34986">
    <property type="entry name" value="EVOLVED BETA-GALACTOSIDASE SUBUNIT BETA"/>
    <property type="match status" value="1"/>
</dbReference>
<dbReference type="SUPFAM" id="SSF51197">
    <property type="entry name" value="Clavaminate synthase-like"/>
    <property type="match status" value="1"/>
</dbReference>
<dbReference type="eggNOG" id="COG2731">
    <property type="taxonomic scope" value="Bacteria"/>
</dbReference>
<dbReference type="Pfam" id="PF04074">
    <property type="entry name" value="DUF386"/>
    <property type="match status" value="1"/>
</dbReference>
<proteinExistence type="predicted"/>
<accession>F5RJL8</accession>
<comment type="caution">
    <text evidence="1">The sequence shown here is derived from an EMBL/GenBank/DDBJ whole genome shotgun (WGS) entry which is preliminary data.</text>
</comment>